<evidence type="ECO:0000256" key="6">
    <source>
        <dbReference type="ARBA" id="ARBA00022679"/>
    </source>
</evidence>
<dbReference type="InterPro" id="IPR036097">
    <property type="entry name" value="HisK_dim/P_sf"/>
</dbReference>
<dbReference type="Proteomes" id="UP000288024">
    <property type="component" value="Unassembled WGS sequence"/>
</dbReference>
<comment type="subcellular location">
    <subcellularLocation>
        <location evidence="2">Cell membrane</location>
        <topology evidence="2">Multi-pass membrane protein</topology>
    </subcellularLocation>
</comment>
<keyword evidence="17" id="KW-1185">Reference proteome</keyword>
<dbReference type="EMBL" id="RZTZ01000002">
    <property type="protein sequence ID" value="RVT65525.1"/>
    <property type="molecule type" value="Genomic_DNA"/>
</dbReference>
<feature type="transmembrane region" description="Helical" evidence="14">
    <location>
        <begin position="5"/>
        <end position="23"/>
    </location>
</feature>
<evidence type="ECO:0000256" key="4">
    <source>
        <dbReference type="ARBA" id="ARBA00022475"/>
    </source>
</evidence>
<evidence type="ECO:0000256" key="1">
    <source>
        <dbReference type="ARBA" id="ARBA00000085"/>
    </source>
</evidence>
<evidence type="ECO:0000256" key="5">
    <source>
        <dbReference type="ARBA" id="ARBA00022553"/>
    </source>
</evidence>
<keyword evidence="8" id="KW-0547">Nucleotide-binding</keyword>
<dbReference type="PANTHER" id="PTHR43065:SF46">
    <property type="entry name" value="C4-DICARBOXYLATE TRANSPORT SENSOR PROTEIN DCTB"/>
    <property type="match status" value="1"/>
</dbReference>
<organism evidence="16 17">
    <name type="scientific">Niallia taxi</name>
    <dbReference type="NCBI Taxonomy" id="2499688"/>
    <lineage>
        <taxon>Bacteria</taxon>
        <taxon>Bacillati</taxon>
        <taxon>Bacillota</taxon>
        <taxon>Bacilli</taxon>
        <taxon>Bacillales</taxon>
        <taxon>Bacillaceae</taxon>
        <taxon>Niallia</taxon>
    </lineage>
</organism>
<dbReference type="SMART" id="SM00388">
    <property type="entry name" value="HisKA"/>
    <property type="match status" value="1"/>
</dbReference>
<feature type="transmembrane region" description="Helical" evidence="14">
    <location>
        <begin position="35"/>
        <end position="53"/>
    </location>
</feature>
<accession>A0A437KEN4</accession>
<reference evidence="16 17" key="1">
    <citation type="submission" date="2019-01" db="EMBL/GenBank/DDBJ databases">
        <title>Bacillus sp. M5HDSG1-1, whole genome shotgun sequence.</title>
        <authorList>
            <person name="Tuo L."/>
        </authorList>
    </citation>
    <scope>NUCLEOTIDE SEQUENCE [LARGE SCALE GENOMIC DNA]</scope>
    <source>
        <strain evidence="16 17">M5HDSG1-1</strain>
    </source>
</reference>
<evidence type="ECO:0000256" key="14">
    <source>
        <dbReference type="SAM" id="Phobius"/>
    </source>
</evidence>
<dbReference type="GO" id="GO:0000155">
    <property type="term" value="F:phosphorelay sensor kinase activity"/>
    <property type="evidence" value="ECO:0007669"/>
    <property type="project" value="InterPro"/>
</dbReference>
<evidence type="ECO:0000313" key="17">
    <source>
        <dbReference type="Proteomes" id="UP000288024"/>
    </source>
</evidence>
<keyword evidence="13 14" id="KW-0472">Membrane</keyword>
<dbReference type="SMART" id="SM00387">
    <property type="entry name" value="HATPase_c"/>
    <property type="match status" value="1"/>
</dbReference>
<dbReference type="PROSITE" id="PS50109">
    <property type="entry name" value="HIS_KIN"/>
    <property type="match status" value="1"/>
</dbReference>
<comment type="catalytic activity">
    <reaction evidence="1">
        <text>ATP + protein L-histidine = ADP + protein N-phospho-L-histidine.</text>
        <dbReference type="EC" id="2.7.13.3"/>
    </reaction>
</comment>
<evidence type="ECO:0000313" key="16">
    <source>
        <dbReference type="EMBL" id="RVT65525.1"/>
    </source>
</evidence>
<feature type="transmembrane region" description="Helical" evidence="14">
    <location>
        <begin position="65"/>
        <end position="90"/>
    </location>
</feature>
<proteinExistence type="predicted"/>
<evidence type="ECO:0000256" key="7">
    <source>
        <dbReference type="ARBA" id="ARBA00022692"/>
    </source>
</evidence>
<dbReference type="InterPro" id="IPR011620">
    <property type="entry name" value="Sig_transdc_His_kinase_LytS_TM"/>
</dbReference>
<keyword evidence="6" id="KW-0808">Transferase</keyword>
<evidence type="ECO:0000256" key="8">
    <source>
        <dbReference type="ARBA" id="ARBA00022741"/>
    </source>
</evidence>
<keyword evidence="11 14" id="KW-1133">Transmembrane helix</keyword>
<keyword evidence="5" id="KW-0597">Phosphoprotein</keyword>
<evidence type="ECO:0000256" key="13">
    <source>
        <dbReference type="ARBA" id="ARBA00023136"/>
    </source>
</evidence>
<evidence type="ECO:0000256" key="3">
    <source>
        <dbReference type="ARBA" id="ARBA00012438"/>
    </source>
</evidence>
<dbReference type="GO" id="GO:0005524">
    <property type="term" value="F:ATP binding"/>
    <property type="evidence" value="ECO:0007669"/>
    <property type="project" value="UniProtKB-KW"/>
</dbReference>
<dbReference type="InterPro" id="IPR036890">
    <property type="entry name" value="HATPase_C_sf"/>
</dbReference>
<feature type="domain" description="Histidine kinase" evidence="15">
    <location>
        <begin position="206"/>
        <end position="414"/>
    </location>
</feature>
<keyword evidence="7 14" id="KW-0812">Transmembrane</keyword>
<evidence type="ECO:0000256" key="12">
    <source>
        <dbReference type="ARBA" id="ARBA00023012"/>
    </source>
</evidence>
<dbReference type="GO" id="GO:0071555">
    <property type="term" value="P:cell wall organization"/>
    <property type="evidence" value="ECO:0007669"/>
    <property type="project" value="InterPro"/>
</dbReference>
<dbReference type="InterPro" id="IPR003661">
    <property type="entry name" value="HisK_dim/P_dom"/>
</dbReference>
<evidence type="ECO:0000256" key="2">
    <source>
        <dbReference type="ARBA" id="ARBA00004651"/>
    </source>
</evidence>
<dbReference type="InterPro" id="IPR005467">
    <property type="entry name" value="His_kinase_dom"/>
</dbReference>
<evidence type="ECO:0000256" key="11">
    <source>
        <dbReference type="ARBA" id="ARBA00022989"/>
    </source>
</evidence>
<dbReference type="InterPro" id="IPR003594">
    <property type="entry name" value="HATPase_dom"/>
</dbReference>
<dbReference type="CDD" id="cd00082">
    <property type="entry name" value="HisKA"/>
    <property type="match status" value="1"/>
</dbReference>
<feature type="transmembrane region" description="Helical" evidence="14">
    <location>
        <begin position="129"/>
        <end position="151"/>
    </location>
</feature>
<dbReference type="PANTHER" id="PTHR43065">
    <property type="entry name" value="SENSOR HISTIDINE KINASE"/>
    <property type="match status" value="1"/>
</dbReference>
<dbReference type="Gene3D" id="3.30.565.10">
    <property type="entry name" value="Histidine kinase-like ATPase, C-terminal domain"/>
    <property type="match status" value="1"/>
</dbReference>
<evidence type="ECO:0000256" key="9">
    <source>
        <dbReference type="ARBA" id="ARBA00022777"/>
    </source>
</evidence>
<dbReference type="PRINTS" id="PR00344">
    <property type="entry name" value="BCTRLSENSOR"/>
</dbReference>
<evidence type="ECO:0000259" key="15">
    <source>
        <dbReference type="PROSITE" id="PS50109"/>
    </source>
</evidence>
<feature type="transmembrane region" description="Helical" evidence="14">
    <location>
        <begin position="96"/>
        <end position="117"/>
    </location>
</feature>
<gene>
    <name evidence="16" type="ORF">EM808_08490</name>
</gene>
<dbReference type="GO" id="GO:0005886">
    <property type="term" value="C:plasma membrane"/>
    <property type="evidence" value="ECO:0007669"/>
    <property type="project" value="UniProtKB-SubCell"/>
</dbReference>
<dbReference type="SUPFAM" id="SSF55874">
    <property type="entry name" value="ATPase domain of HSP90 chaperone/DNA topoisomerase II/histidine kinase"/>
    <property type="match status" value="1"/>
</dbReference>
<dbReference type="SUPFAM" id="SSF47384">
    <property type="entry name" value="Homodimeric domain of signal transducing histidine kinase"/>
    <property type="match status" value="1"/>
</dbReference>
<protein>
    <recommendedName>
        <fullName evidence="3">histidine kinase</fullName>
        <ecNumber evidence="3">2.7.13.3</ecNumber>
    </recommendedName>
</protein>
<evidence type="ECO:0000256" key="10">
    <source>
        <dbReference type="ARBA" id="ARBA00022840"/>
    </source>
</evidence>
<dbReference type="Pfam" id="PF02518">
    <property type="entry name" value="HATPase_c"/>
    <property type="match status" value="1"/>
</dbReference>
<comment type="caution">
    <text evidence="16">The sequence shown here is derived from an EMBL/GenBank/DDBJ whole genome shotgun (WGS) entry which is preliminary data.</text>
</comment>
<keyword evidence="4" id="KW-1003">Cell membrane</keyword>
<keyword evidence="9 16" id="KW-0418">Kinase</keyword>
<keyword evidence="12" id="KW-0902">Two-component regulatory system</keyword>
<dbReference type="Pfam" id="PF07694">
    <property type="entry name" value="5TM-5TMR_LYT"/>
    <property type="match status" value="1"/>
</dbReference>
<dbReference type="InterPro" id="IPR004358">
    <property type="entry name" value="Sig_transdc_His_kin-like_C"/>
</dbReference>
<feature type="transmembrane region" description="Helical" evidence="14">
    <location>
        <begin position="157"/>
        <end position="178"/>
    </location>
</feature>
<dbReference type="Pfam" id="PF00512">
    <property type="entry name" value="HisKA"/>
    <property type="match status" value="1"/>
</dbReference>
<dbReference type="RefSeq" id="WP_127737742.1">
    <property type="nucleotide sequence ID" value="NZ_JARMUX010000017.1"/>
</dbReference>
<keyword evidence="10" id="KW-0067">ATP-binding</keyword>
<dbReference type="EC" id="2.7.13.3" evidence="3"/>
<sequence>MLDDLLVNGFFLFLFCCFIPLLFVFQNGRIENKKYLLILTSSAAIIACMSFPIKVGNGTLFDLRLLAQIFGSLYGGPIAAIILALVNILYRSFFDGIGVITTLIISPIHLIVILVVRKRFLLLSIRKKIIYSFFGGTISTSLTLLMVNWIAGINVPIKLAILYALLLSSVLALIVYVVETIQKLWTVQHKIMQSQKMETVSQLAASISHEVRNPLTSVKGFMQLLQETSLTNNQKNYLEISISELDRAVKVIEDYLTFANPKPCSAVKELDVQEEINQVVKVLRPLANKNSVRLELSISSIHIIANQQYFNQCLINICKNAIEAMEEHAHGVLAIKTEKAKNDIIIRFIDTGIGMSKEEIARLGEPYYSTKGKNGTGLGMMFVFNCIKEMGGTIQVESKKGHGTTFIMRLPLKYHTNSKETDHAH</sequence>
<dbReference type="AlphaFoldDB" id="A0A437KEN4"/>
<dbReference type="Gene3D" id="1.10.287.130">
    <property type="match status" value="1"/>
</dbReference>
<name>A0A437KEN4_9BACI</name>